<protein>
    <submittedName>
        <fullName evidence="2">Uncharacterized protein</fullName>
    </submittedName>
</protein>
<reference evidence="2" key="2">
    <citation type="submission" date="2015-06" db="UniProtKB">
        <authorList>
            <consortium name="EnsemblPlants"/>
        </authorList>
    </citation>
    <scope>IDENTIFICATION</scope>
</reference>
<evidence type="ECO:0000313" key="3">
    <source>
        <dbReference type="Proteomes" id="UP000008022"/>
    </source>
</evidence>
<proteinExistence type="predicted"/>
<organism evidence="2 3">
    <name type="scientific">Oryza rufipogon</name>
    <name type="common">Brownbeard rice</name>
    <name type="synonym">Asian wild rice</name>
    <dbReference type="NCBI Taxonomy" id="4529"/>
    <lineage>
        <taxon>Eukaryota</taxon>
        <taxon>Viridiplantae</taxon>
        <taxon>Streptophyta</taxon>
        <taxon>Embryophyta</taxon>
        <taxon>Tracheophyta</taxon>
        <taxon>Spermatophyta</taxon>
        <taxon>Magnoliopsida</taxon>
        <taxon>Liliopsida</taxon>
        <taxon>Poales</taxon>
        <taxon>Poaceae</taxon>
        <taxon>BOP clade</taxon>
        <taxon>Oryzoideae</taxon>
        <taxon>Oryzeae</taxon>
        <taxon>Oryzinae</taxon>
        <taxon>Oryza</taxon>
    </lineage>
</organism>
<dbReference type="eggNOG" id="ENOG502R3G9">
    <property type="taxonomic scope" value="Eukaryota"/>
</dbReference>
<dbReference type="AlphaFoldDB" id="A0A0E0NA69"/>
<name>A0A0E0NA69_ORYRU</name>
<dbReference type="HOGENOM" id="CLU_1196497_0_0_1"/>
<sequence length="269" mass="28501">MTLMPVSCWKKGMSTANASCGLYLPPKKSSRHGCATALLSSLAVVRSSNSARTSSTPRILASVARAASPSPRAMSDTGVSGMASDPSAITAAGTVPNASPTRHPHPPAIFDVQYVVRLADRIPTVIISWNSMFSIPRCCAGAISDMYSGDRCHMTTYVDADADADAEEEAAGEENDEVEGDGAEDGADEATAATKRVHLRPKARDIGEAKMPATMAERKSDEPNSVSTWLSSLQYWFVITRSCCCSKITGKNIAKNDSVDVNPAAMDEH</sequence>
<dbReference type="Proteomes" id="UP000008022">
    <property type="component" value="Unassembled WGS sequence"/>
</dbReference>
<keyword evidence="3" id="KW-1185">Reference proteome</keyword>
<feature type="region of interest" description="Disordered" evidence="1">
    <location>
        <begin position="165"/>
        <end position="224"/>
    </location>
</feature>
<reference evidence="3" key="1">
    <citation type="submission" date="2013-06" db="EMBL/GenBank/DDBJ databases">
        <authorList>
            <person name="Zhao Q."/>
        </authorList>
    </citation>
    <scope>NUCLEOTIDE SEQUENCE</scope>
    <source>
        <strain evidence="3">cv. W1943</strain>
    </source>
</reference>
<accession>A0A0E0NA69</accession>
<evidence type="ECO:0000256" key="1">
    <source>
        <dbReference type="SAM" id="MobiDB-lite"/>
    </source>
</evidence>
<evidence type="ECO:0000313" key="2">
    <source>
        <dbReference type="EnsemblPlants" id="ORUFI02G04770.1"/>
    </source>
</evidence>
<dbReference type="Gramene" id="ORUFI02G04770.1">
    <property type="protein sequence ID" value="ORUFI02G04770.1"/>
    <property type="gene ID" value="ORUFI02G04770"/>
</dbReference>
<dbReference type="EnsemblPlants" id="ORUFI02G04770.1">
    <property type="protein sequence ID" value="ORUFI02G04770.1"/>
    <property type="gene ID" value="ORUFI02G04770"/>
</dbReference>
<feature type="compositionally biased region" description="Acidic residues" evidence="1">
    <location>
        <begin position="165"/>
        <end position="188"/>
    </location>
</feature>